<evidence type="ECO:0000313" key="3">
    <source>
        <dbReference type="Proteomes" id="UP000239867"/>
    </source>
</evidence>
<dbReference type="RefSeq" id="WP_104935501.1">
    <property type="nucleotide sequence ID" value="NZ_CP021255.1"/>
</dbReference>
<dbReference type="InterPro" id="IPR025117">
    <property type="entry name" value="DUF4037"/>
</dbReference>
<dbReference type="KEGG" id="deo:CAY53_00660"/>
<dbReference type="Pfam" id="PF13228">
    <property type="entry name" value="DUF4037"/>
    <property type="match status" value="1"/>
</dbReference>
<organism evidence="2 3">
    <name type="scientific">Desulfobulbus oralis</name>
    <dbReference type="NCBI Taxonomy" id="1986146"/>
    <lineage>
        <taxon>Bacteria</taxon>
        <taxon>Pseudomonadati</taxon>
        <taxon>Thermodesulfobacteriota</taxon>
        <taxon>Desulfobulbia</taxon>
        <taxon>Desulfobulbales</taxon>
        <taxon>Desulfobulbaceae</taxon>
        <taxon>Desulfobulbus</taxon>
    </lineage>
</organism>
<gene>
    <name evidence="2" type="ORF">CAY53_00660</name>
</gene>
<dbReference type="EMBL" id="CP021255">
    <property type="protein sequence ID" value="AVD70175.1"/>
    <property type="molecule type" value="Genomic_DNA"/>
</dbReference>
<reference evidence="2 3" key="1">
    <citation type="journal article" date="2018" name="MBio">
        <title>Insights into the evolution of host association through the isolation and characterization of a novel human periodontal pathobiont, Desulfobulbus oralis.</title>
        <authorList>
            <person name="Cross K.L."/>
            <person name="Chirania P."/>
            <person name="Xiong W."/>
            <person name="Beall C.J."/>
            <person name="Elkins J.G."/>
            <person name="Giannone R.J."/>
            <person name="Griffen A.L."/>
            <person name="Guss A.M."/>
            <person name="Hettich R.L."/>
            <person name="Joshi S.S."/>
            <person name="Mokrzan E.M."/>
            <person name="Martin R.K."/>
            <person name="Zhulin I.B."/>
            <person name="Leys E.J."/>
            <person name="Podar M."/>
        </authorList>
    </citation>
    <scope>NUCLEOTIDE SEQUENCE [LARGE SCALE GENOMIC DNA]</scope>
    <source>
        <strain evidence="2 3">ORNL</strain>
    </source>
</reference>
<evidence type="ECO:0000259" key="1">
    <source>
        <dbReference type="Pfam" id="PF13228"/>
    </source>
</evidence>
<dbReference type="OrthoDB" id="3030at2"/>
<name>A0A2L1GKH5_9BACT</name>
<proteinExistence type="predicted"/>
<keyword evidence="3" id="KW-1185">Reference proteome</keyword>
<dbReference type="Proteomes" id="UP000239867">
    <property type="component" value="Chromosome"/>
</dbReference>
<evidence type="ECO:0000313" key="2">
    <source>
        <dbReference type="EMBL" id="AVD70175.1"/>
    </source>
</evidence>
<accession>A0A2L1GKH5</accession>
<dbReference type="AlphaFoldDB" id="A0A2L1GKH5"/>
<feature type="domain" description="DUF4037" evidence="1">
    <location>
        <begin position="129"/>
        <end position="228"/>
    </location>
</feature>
<sequence>MAENLASGLELSRRFYAACREMLWADIPEIMGSAAVGLVGEGSECFGFDDGYSRDHDWGPAFCIWLPRELLQEQSLRLEAALARLPRSFAGFPTRMRPEQRMGRVGPLAIEDFYARLGIPTLPETWQDWRALPEYALAVATNGAVFADGSGLFSLWRRRLLDFYPDGVFRKKIAARCMFMAQAGQYNLPRCLQRGDLGSVFLAAGRFAEAALSMAFLLNRRYMPFYKWACRAATLLPRLGGETAGLVTRLAAARWDEPAWARQTLAAIENLCSEVADELRCQELVQDEGNWLWPLGIAVQKSIREPALRALDAMRD</sequence>
<protein>
    <recommendedName>
        <fullName evidence="1">DUF4037 domain-containing protein</fullName>
    </recommendedName>
</protein>